<accession>A0A9J6F838</accession>
<evidence type="ECO:0000313" key="2">
    <source>
        <dbReference type="EMBL" id="KAH9362350.1"/>
    </source>
</evidence>
<evidence type="ECO:0000313" key="3">
    <source>
        <dbReference type="Proteomes" id="UP000821853"/>
    </source>
</evidence>
<feature type="region of interest" description="Disordered" evidence="1">
    <location>
        <begin position="35"/>
        <end position="59"/>
    </location>
</feature>
<dbReference type="AlphaFoldDB" id="A0A9J6F838"/>
<proteinExistence type="predicted"/>
<gene>
    <name evidence="2" type="ORF">HPB48_018002</name>
</gene>
<reference evidence="2 3" key="1">
    <citation type="journal article" date="2020" name="Cell">
        <title>Large-Scale Comparative Analyses of Tick Genomes Elucidate Their Genetic Diversity and Vector Capacities.</title>
        <authorList>
            <consortium name="Tick Genome and Microbiome Consortium (TIGMIC)"/>
            <person name="Jia N."/>
            <person name="Wang J."/>
            <person name="Shi W."/>
            <person name="Du L."/>
            <person name="Sun Y."/>
            <person name="Zhan W."/>
            <person name="Jiang J.F."/>
            <person name="Wang Q."/>
            <person name="Zhang B."/>
            <person name="Ji P."/>
            <person name="Bell-Sakyi L."/>
            <person name="Cui X.M."/>
            <person name="Yuan T.T."/>
            <person name="Jiang B.G."/>
            <person name="Yang W.F."/>
            <person name="Lam T.T."/>
            <person name="Chang Q.C."/>
            <person name="Ding S.J."/>
            <person name="Wang X.J."/>
            <person name="Zhu J.G."/>
            <person name="Ruan X.D."/>
            <person name="Zhao L."/>
            <person name="Wei J.T."/>
            <person name="Ye R.Z."/>
            <person name="Que T.C."/>
            <person name="Du C.H."/>
            <person name="Zhou Y.H."/>
            <person name="Cheng J.X."/>
            <person name="Dai P.F."/>
            <person name="Guo W.B."/>
            <person name="Han X.H."/>
            <person name="Huang E.J."/>
            <person name="Li L.F."/>
            <person name="Wei W."/>
            <person name="Gao Y.C."/>
            <person name="Liu J.Z."/>
            <person name="Shao H.Z."/>
            <person name="Wang X."/>
            <person name="Wang C.C."/>
            <person name="Yang T.C."/>
            <person name="Huo Q.B."/>
            <person name="Li W."/>
            <person name="Chen H.Y."/>
            <person name="Chen S.E."/>
            <person name="Zhou L.G."/>
            <person name="Ni X.B."/>
            <person name="Tian J.H."/>
            <person name="Sheng Y."/>
            <person name="Liu T."/>
            <person name="Pan Y.S."/>
            <person name="Xia L.Y."/>
            <person name="Li J."/>
            <person name="Zhao F."/>
            <person name="Cao W.C."/>
        </authorList>
    </citation>
    <scope>NUCLEOTIDE SEQUENCE [LARGE SCALE GENOMIC DNA]</scope>
    <source>
        <strain evidence="2">HaeL-2018</strain>
    </source>
</reference>
<protein>
    <submittedName>
        <fullName evidence="2">Uncharacterized protein</fullName>
    </submittedName>
</protein>
<organism evidence="2 3">
    <name type="scientific">Haemaphysalis longicornis</name>
    <name type="common">Bush tick</name>
    <dbReference type="NCBI Taxonomy" id="44386"/>
    <lineage>
        <taxon>Eukaryota</taxon>
        <taxon>Metazoa</taxon>
        <taxon>Ecdysozoa</taxon>
        <taxon>Arthropoda</taxon>
        <taxon>Chelicerata</taxon>
        <taxon>Arachnida</taxon>
        <taxon>Acari</taxon>
        <taxon>Parasitiformes</taxon>
        <taxon>Ixodida</taxon>
        <taxon>Ixodoidea</taxon>
        <taxon>Ixodidae</taxon>
        <taxon>Haemaphysalinae</taxon>
        <taxon>Haemaphysalis</taxon>
    </lineage>
</organism>
<dbReference type="VEuPathDB" id="VectorBase:HLOH_050346"/>
<sequence length="79" mass="9198">MQAGVCSAKPVLLEYFKCGLEFNRALKKVNRGQHPYKVRRAYSRKKDKRGSRKRPKPIVVPRGAFRKPLRVNENEEVCL</sequence>
<evidence type="ECO:0000256" key="1">
    <source>
        <dbReference type="SAM" id="MobiDB-lite"/>
    </source>
</evidence>
<name>A0A9J6F838_HAELO</name>
<comment type="caution">
    <text evidence="2">The sequence shown here is derived from an EMBL/GenBank/DDBJ whole genome shotgun (WGS) entry which is preliminary data.</text>
</comment>
<keyword evidence="3" id="KW-1185">Reference proteome</keyword>
<feature type="compositionally biased region" description="Basic residues" evidence="1">
    <location>
        <begin position="35"/>
        <end position="56"/>
    </location>
</feature>
<dbReference type="EMBL" id="JABSTR010000001">
    <property type="protein sequence ID" value="KAH9362350.1"/>
    <property type="molecule type" value="Genomic_DNA"/>
</dbReference>
<dbReference type="Proteomes" id="UP000821853">
    <property type="component" value="Chromosome 1"/>
</dbReference>